<organism evidence="2 3">
    <name type="scientific">Candidatus Jorgensenbacteria bacterium GWA1_54_12</name>
    <dbReference type="NCBI Taxonomy" id="1798468"/>
    <lineage>
        <taxon>Bacteria</taxon>
        <taxon>Candidatus Joergenseniibacteriota</taxon>
    </lineage>
</organism>
<protein>
    <submittedName>
        <fullName evidence="2">Uncharacterized protein</fullName>
    </submittedName>
</protein>
<feature type="transmembrane region" description="Helical" evidence="1">
    <location>
        <begin position="12"/>
        <end position="36"/>
    </location>
</feature>
<accession>A0A1F6BLJ5</accession>
<comment type="caution">
    <text evidence="2">The sequence shown here is derived from an EMBL/GenBank/DDBJ whole genome shotgun (WGS) entry which is preliminary data.</text>
</comment>
<sequence>MTQDKITAQQVFFYIFAGIFFAVLVAFMVINFIFLVTQLNGAFSFEPPILEGNIKTFDKASFDKLQLTR</sequence>
<keyword evidence="1" id="KW-0472">Membrane</keyword>
<dbReference type="Proteomes" id="UP000176273">
    <property type="component" value="Unassembled WGS sequence"/>
</dbReference>
<dbReference type="EMBL" id="MFKH01000006">
    <property type="protein sequence ID" value="OGG37632.1"/>
    <property type="molecule type" value="Genomic_DNA"/>
</dbReference>
<proteinExistence type="predicted"/>
<reference evidence="2 3" key="1">
    <citation type="journal article" date="2016" name="Nat. Commun.">
        <title>Thousands of microbial genomes shed light on interconnected biogeochemical processes in an aquifer system.</title>
        <authorList>
            <person name="Anantharaman K."/>
            <person name="Brown C.T."/>
            <person name="Hug L.A."/>
            <person name="Sharon I."/>
            <person name="Castelle C.J."/>
            <person name="Probst A.J."/>
            <person name="Thomas B.C."/>
            <person name="Singh A."/>
            <person name="Wilkins M.J."/>
            <person name="Karaoz U."/>
            <person name="Brodie E.L."/>
            <person name="Williams K.H."/>
            <person name="Hubbard S.S."/>
            <person name="Banfield J.F."/>
        </authorList>
    </citation>
    <scope>NUCLEOTIDE SEQUENCE [LARGE SCALE GENOMIC DNA]</scope>
</reference>
<dbReference type="STRING" id="1798468.A2110_00630"/>
<evidence type="ECO:0000313" key="2">
    <source>
        <dbReference type="EMBL" id="OGG37632.1"/>
    </source>
</evidence>
<evidence type="ECO:0000313" key="3">
    <source>
        <dbReference type="Proteomes" id="UP000176273"/>
    </source>
</evidence>
<keyword evidence="1" id="KW-0812">Transmembrane</keyword>
<evidence type="ECO:0000256" key="1">
    <source>
        <dbReference type="SAM" id="Phobius"/>
    </source>
</evidence>
<dbReference type="AlphaFoldDB" id="A0A1F6BLJ5"/>
<gene>
    <name evidence="2" type="ORF">A2110_00630</name>
</gene>
<keyword evidence="1" id="KW-1133">Transmembrane helix</keyword>
<name>A0A1F6BLJ5_9BACT</name>